<organism evidence="7 8">
    <name type="scientific">Mesorhizobium denitrificans</name>
    <dbReference type="NCBI Taxonomy" id="2294114"/>
    <lineage>
        <taxon>Bacteria</taxon>
        <taxon>Pseudomonadati</taxon>
        <taxon>Pseudomonadota</taxon>
        <taxon>Alphaproteobacteria</taxon>
        <taxon>Hyphomicrobiales</taxon>
        <taxon>Phyllobacteriaceae</taxon>
        <taxon>Mesorhizobium</taxon>
    </lineage>
</organism>
<proteinExistence type="predicted"/>
<feature type="domain" description="Thioredoxin" evidence="6">
    <location>
        <begin position="76"/>
        <end position="257"/>
    </location>
</feature>
<reference evidence="8" key="1">
    <citation type="submission" date="2018-08" db="EMBL/GenBank/DDBJ databases">
        <authorList>
            <person name="Im W.T."/>
        </authorList>
    </citation>
    <scope>NUCLEOTIDE SEQUENCE [LARGE SCALE GENOMIC DNA]</scope>
    <source>
        <strain evidence="8">LA-28</strain>
    </source>
</reference>
<dbReference type="InterPro" id="IPR001853">
    <property type="entry name" value="DSBA-like_thioredoxin_dom"/>
</dbReference>
<dbReference type="PANTHER" id="PTHR13887:SF14">
    <property type="entry name" value="DISULFIDE BOND FORMATION PROTEIN D"/>
    <property type="match status" value="1"/>
</dbReference>
<dbReference type="SUPFAM" id="SSF52833">
    <property type="entry name" value="Thioredoxin-like"/>
    <property type="match status" value="1"/>
</dbReference>
<dbReference type="InterPro" id="IPR041205">
    <property type="entry name" value="ScsC_N"/>
</dbReference>
<evidence type="ECO:0000256" key="4">
    <source>
        <dbReference type="ARBA" id="ARBA00023284"/>
    </source>
</evidence>
<dbReference type="Pfam" id="PF18312">
    <property type="entry name" value="ScsC_N"/>
    <property type="match status" value="1"/>
</dbReference>
<dbReference type="Pfam" id="PF01323">
    <property type="entry name" value="DSBA"/>
    <property type="match status" value="1"/>
</dbReference>
<keyword evidence="5" id="KW-0175">Coiled coil</keyword>
<comment type="caution">
    <text evidence="7">The sequence shown here is derived from an EMBL/GenBank/DDBJ whole genome shotgun (WGS) entry which is preliminary data.</text>
</comment>
<keyword evidence="4" id="KW-0676">Redox-active center</keyword>
<evidence type="ECO:0000313" key="7">
    <source>
        <dbReference type="EMBL" id="RFC66717.1"/>
    </source>
</evidence>
<dbReference type="PANTHER" id="PTHR13887">
    <property type="entry name" value="GLUTATHIONE S-TRANSFERASE KAPPA"/>
    <property type="match status" value="1"/>
</dbReference>
<evidence type="ECO:0000313" key="8">
    <source>
        <dbReference type="Proteomes" id="UP000262379"/>
    </source>
</evidence>
<dbReference type="GO" id="GO:0016491">
    <property type="term" value="F:oxidoreductase activity"/>
    <property type="evidence" value="ECO:0007669"/>
    <property type="project" value="UniProtKB-KW"/>
</dbReference>
<gene>
    <name evidence="7" type="ORF">DY251_15550</name>
</gene>
<dbReference type="PROSITE" id="PS51352">
    <property type="entry name" value="THIOREDOXIN_2"/>
    <property type="match status" value="1"/>
</dbReference>
<name>A0A371XBU9_9HYPH</name>
<dbReference type="Gene3D" id="3.40.30.10">
    <property type="entry name" value="Glutaredoxin"/>
    <property type="match status" value="1"/>
</dbReference>
<feature type="coiled-coil region" evidence="5">
    <location>
        <begin position="55"/>
        <end position="82"/>
    </location>
</feature>
<keyword evidence="1" id="KW-0732">Signal</keyword>
<keyword evidence="8" id="KW-1185">Reference proteome</keyword>
<protein>
    <submittedName>
        <fullName evidence="7">DsbA family protein</fullName>
    </submittedName>
</protein>
<evidence type="ECO:0000259" key="6">
    <source>
        <dbReference type="PROSITE" id="PS51352"/>
    </source>
</evidence>
<dbReference type="InterPro" id="IPR013766">
    <property type="entry name" value="Thioredoxin_domain"/>
</dbReference>
<dbReference type="EMBL" id="QURN01000012">
    <property type="protein sequence ID" value="RFC66717.1"/>
    <property type="molecule type" value="Genomic_DNA"/>
</dbReference>
<keyword evidence="3" id="KW-1015">Disulfide bond</keyword>
<evidence type="ECO:0000256" key="2">
    <source>
        <dbReference type="ARBA" id="ARBA00023002"/>
    </source>
</evidence>
<accession>A0A371XBU9</accession>
<evidence type="ECO:0000256" key="3">
    <source>
        <dbReference type="ARBA" id="ARBA00023157"/>
    </source>
</evidence>
<keyword evidence="2" id="KW-0560">Oxidoreductase</keyword>
<sequence>MQKLIPYGVAGAAIAVAALVGGYQLGTTTRISSPAMAAASAPEMGESIRNYLLANPELIAEMQTALEEKQKEEQRLASLDTIKNASAEIFNSPADAVVGNPQGKTTIVEFYDYNCGFCRRAIEDMQALTAADPNLRFVLKELPILGPDSQRAHIVSQAFHRLMPEKYAEFHSRLLGGGGGRATEESAILVATSLGVDEAALRAEMKKPEVIEALQKNFQLADRLQITGTPSYVVGDEVVFGALGQQVLADKIASARAQCQTAAC</sequence>
<dbReference type="Proteomes" id="UP000262379">
    <property type="component" value="Unassembled WGS sequence"/>
</dbReference>
<evidence type="ECO:0000256" key="1">
    <source>
        <dbReference type="ARBA" id="ARBA00022729"/>
    </source>
</evidence>
<dbReference type="CDD" id="cd03023">
    <property type="entry name" value="DsbA_Com1_like"/>
    <property type="match status" value="1"/>
</dbReference>
<dbReference type="AlphaFoldDB" id="A0A371XBU9"/>
<dbReference type="InterPro" id="IPR036249">
    <property type="entry name" value="Thioredoxin-like_sf"/>
</dbReference>
<evidence type="ECO:0000256" key="5">
    <source>
        <dbReference type="SAM" id="Coils"/>
    </source>
</evidence>